<comment type="similarity">
    <text evidence="2">Belongs to the tryptophan 2-monooxygenase family.</text>
</comment>
<protein>
    <recommendedName>
        <fullName evidence="4">Tryptophan 2-monooxygenase</fullName>
        <ecNumber evidence="3">1.13.12.3</ecNumber>
    </recommendedName>
</protein>
<evidence type="ECO:0000256" key="6">
    <source>
        <dbReference type="ARBA" id="ARBA00047321"/>
    </source>
</evidence>
<dbReference type="Proteomes" id="UP001059971">
    <property type="component" value="Chromosome 1"/>
</dbReference>
<evidence type="ECO:0000256" key="2">
    <source>
        <dbReference type="ARBA" id="ARBA00005833"/>
    </source>
</evidence>
<evidence type="ECO:0000259" key="7">
    <source>
        <dbReference type="Pfam" id="PF01593"/>
    </source>
</evidence>
<dbReference type="Gene3D" id="3.50.50.60">
    <property type="entry name" value="FAD/NAD(P)-binding domain"/>
    <property type="match status" value="1"/>
</dbReference>
<dbReference type="Pfam" id="PF01593">
    <property type="entry name" value="Amino_oxidase"/>
    <property type="match status" value="1"/>
</dbReference>
<dbReference type="RefSeq" id="WP_261935486.1">
    <property type="nucleotide sequence ID" value="NZ_AP018817.1"/>
</dbReference>
<organism evidence="8 9">
    <name type="scientific">Sphingomonas bisphenolicum</name>
    <dbReference type="NCBI Taxonomy" id="296544"/>
    <lineage>
        <taxon>Bacteria</taxon>
        <taxon>Pseudomonadati</taxon>
        <taxon>Pseudomonadota</taxon>
        <taxon>Alphaproteobacteria</taxon>
        <taxon>Sphingomonadales</taxon>
        <taxon>Sphingomonadaceae</taxon>
        <taxon>Sphingomonas</taxon>
    </lineage>
</organism>
<dbReference type="EC" id="1.13.12.3" evidence="3"/>
<dbReference type="InterPro" id="IPR006311">
    <property type="entry name" value="TAT_signal"/>
</dbReference>
<keyword evidence="9" id="KW-1185">Reference proteome</keyword>
<keyword evidence="5" id="KW-0073">Auxin biosynthesis</keyword>
<proteinExistence type="inferred from homology"/>
<dbReference type="PROSITE" id="PS51318">
    <property type="entry name" value="TAT"/>
    <property type="match status" value="1"/>
</dbReference>
<sequence length="533" mass="57909">MTHDTTPSRRDLLTMIGKVGGAAAMYQAMTALGHAAETQFTGPPVLTGAKPGASVLILGAGLAGMAAAYELQKAGYAVRILEFQDRPGGRNYSLRGGDSFTESDGTVQKVQFAAGNYLNPGPWRIPHHHKALLHYCRQFGVALEPFIQLNHNGFIHSTEAFGGKPMRYKEVATDFKGHTSELLAKAISAKALDDKLSAEDQEKLMEALRGWGVLDKNLAYTSSLKVSAQRGYDQAPGGGRNGAPTPSQIAKLQDVLDPQVWTAMSFYFSYVMQTTMFQPTGGMDMIGKAFARKIGKIVTYNAKAVKVAQSDSTSGKGGVTVSYKDVATGQMHDVSADYCICTIPLSIISQVDMQVSPALKAAMKAVPYGGHVKIGLEFKRRFWEEDDNIYGGHSFTDQSITQLSYPNDRMFGSGPAVLLGAFARDLAGFQLAGMTPQQRIETALKQGEVFHPQYRKEFMNGVSVPWSRVPWILGCTSAWSEDNRKAHYKTLVTLDNRVVLAGEHASYYGGWMEGSILSGMDAITQIHEHAQAA</sequence>
<name>A0ABM7FZZ6_9SPHN</name>
<dbReference type="InterPro" id="IPR002937">
    <property type="entry name" value="Amino_oxidase"/>
</dbReference>
<gene>
    <name evidence="8" type="ORF">SBA_ch1_00390</name>
</gene>
<dbReference type="SUPFAM" id="SSF54373">
    <property type="entry name" value="FAD-linked reductases, C-terminal domain"/>
    <property type="match status" value="1"/>
</dbReference>
<evidence type="ECO:0000256" key="3">
    <source>
        <dbReference type="ARBA" id="ARBA00012535"/>
    </source>
</evidence>
<dbReference type="PANTHER" id="PTHR10742:SF410">
    <property type="entry name" value="LYSINE-SPECIFIC HISTONE DEMETHYLASE 2"/>
    <property type="match status" value="1"/>
</dbReference>
<dbReference type="Gene3D" id="1.20.1440.240">
    <property type="match status" value="1"/>
</dbReference>
<comment type="catalytic activity">
    <reaction evidence="6">
        <text>L-tryptophan + O2 = indole-3-acetamide + CO2 + H2O</text>
        <dbReference type="Rhea" id="RHEA:16165"/>
        <dbReference type="ChEBI" id="CHEBI:15377"/>
        <dbReference type="ChEBI" id="CHEBI:15379"/>
        <dbReference type="ChEBI" id="CHEBI:16031"/>
        <dbReference type="ChEBI" id="CHEBI:16526"/>
        <dbReference type="ChEBI" id="CHEBI:57912"/>
        <dbReference type="EC" id="1.13.12.3"/>
    </reaction>
</comment>
<feature type="domain" description="Amine oxidase" evidence="7">
    <location>
        <begin position="62"/>
        <end position="522"/>
    </location>
</feature>
<dbReference type="InterPro" id="IPR036188">
    <property type="entry name" value="FAD/NAD-bd_sf"/>
</dbReference>
<dbReference type="Gene3D" id="3.90.660.10">
    <property type="match status" value="1"/>
</dbReference>
<evidence type="ECO:0000313" key="9">
    <source>
        <dbReference type="Proteomes" id="UP001059971"/>
    </source>
</evidence>
<evidence type="ECO:0000313" key="8">
    <source>
        <dbReference type="EMBL" id="BBF67839.1"/>
    </source>
</evidence>
<dbReference type="PANTHER" id="PTHR10742">
    <property type="entry name" value="FLAVIN MONOAMINE OXIDASE"/>
    <property type="match status" value="1"/>
</dbReference>
<evidence type="ECO:0000256" key="1">
    <source>
        <dbReference type="ARBA" id="ARBA00004814"/>
    </source>
</evidence>
<dbReference type="EMBL" id="AP018817">
    <property type="protein sequence ID" value="BBF67839.1"/>
    <property type="molecule type" value="Genomic_DNA"/>
</dbReference>
<accession>A0ABM7FZZ6</accession>
<comment type="pathway">
    <text evidence="1">Plant hormone metabolism; auxin biosynthesis.</text>
</comment>
<evidence type="ECO:0000256" key="5">
    <source>
        <dbReference type="ARBA" id="ARBA00023070"/>
    </source>
</evidence>
<dbReference type="SUPFAM" id="SSF51905">
    <property type="entry name" value="FAD/NAD(P)-binding domain"/>
    <property type="match status" value="1"/>
</dbReference>
<evidence type="ECO:0000256" key="4">
    <source>
        <dbReference type="ARBA" id="ARBA00017871"/>
    </source>
</evidence>
<dbReference type="InterPro" id="IPR050281">
    <property type="entry name" value="Flavin_monoamine_oxidase"/>
</dbReference>
<reference evidence="8" key="1">
    <citation type="submission" date="2018-07" db="EMBL/GenBank/DDBJ databases">
        <title>Complete genome sequence of Sphingomonas bisphenolicum strain AO1, a bisphenol A degradative bacterium isolated from Japanese farm field.</title>
        <authorList>
            <person name="Murakami M."/>
            <person name="Koh M."/>
            <person name="Koba S."/>
            <person name="Matsumura Y."/>
        </authorList>
    </citation>
    <scope>NUCLEOTIDE SEQUENCE</scope>
    <source>
        <strain evidence="8">AO1</strain>
    </source>
</reference>